<organism evidence="1 2">
    <name type="scientific">Chitinophaga solisilvae</name>
    <dbReference type="NCBI Taxonomy" id="1233460"/>
    <lineage>
        <taxon>Bacteria</taxon>
        <taxon>Pseudomonadati</taxon>
        <taxon>Bacteroidota</taxon>
        <taxon>Chitinophagia</taxon>
        <taxon>Chitinophagales</taxon>
        <taxon>Chitinophagaceae</taxon>
        <taxon>Chitinophaga</taxon>
    </lineage>
</organism>
<evidence type="ECO:0000313" key="1">
    <source>
        <dbReference type="EMBL" id="NSL90333.1"/>
    </source>
</evidence>
<dbReference type="Proteomes" id="UP000281028">
    <property type="component" value="Unassembled WGS sequence"/>
</dbReference>
<gene>
    <name evidence="1" type="ORF">ECE50_026105</name>
</gene>
<dbReference type="AlphaFoldDB" id="A0A3S1BJF7"/>
<dbReference type="SMART" id="SM00953">
    <property type="entry name" value="RES"/>
    <property type="match status" value="1"/>
</dbReference>
<accession>A0A3S1BJF7</accession>
<proteinExistence type="predicted"/>
<reference evidence="1" key="1">
    <citation type="submission" date="2020-05" db="EMBL/GenBank/DDBJ databases">
        <title>Chitinophaga laudate sp. nov., isolated from a tropical peat swamp.</title>
        <authorList>
            <person name="Goh C.B.S."/>
            <person name="Lee M.S."/>
            <person name="Parimannan S."/>
            <person name="Pasbakhsh P."/>
            <person name="Yule C.M."/>
            <person name="Rajandas H."/>
            <person name="Loke S."/>
            <person name="Croft L."/>
            <person name="Tan J.B.L."/>
        </authorList>
    </citation>
    <scope>NUCLEOTIDE SEQUENCE</scope>
    <source>
        <strain evidence="1">Mgbs1</strain>
    </source>
</reference>
<comment type="caution">
    <text evidence="1">The sequence shown here is derived from an EMBL/GenBank/DDBJ whole genome shotgun (WGS) entry which is preliminary data.</text>
</comment>
<dbReference type="EMBL" id="RIAR02000001">
    <property type="protein sequence ID" value="NSL90333.1"/>
    <property type="molecule type" value="Genomic_DNA"/>
</dbReference>
<protein>
    <submittedName>
        <fullName evidence="1">RES family NAD+ phosphorylase</fullName>
    </submittedName>
</protein>
<dbReference type="InterPro" id="IPR014914">
    <property type="entry name" value="RES_dom"/>
</dbReference>
<sequence length="169" mass="19003">MVSLRRKINETPYMEVYRISKCAYINDLTGTGARLYGGRWNSPGHAIVYTAGSRALSALEVLVHIPLKNIIQDFCIATIQIPDETAIKTITRQELPSGWQSLAPSPHLQCIGDEWAETARYAVLKIPSVVIAEEFNYLINPLHPEAEQIKILHTQPFLFDQRLRGSSSK</sequence>
<evidence type="ECO:0000313" key="2">
    <source>
        <dbReference type="Proteomes" id="UP000281028"/>
    </source>
</evidence>
<name>A0A3S1BJF7_9BACT</name>
<keyword evidence="2" id="KW-1185">Reference proteome</keyword>
<dbReference type="Pfam" id="PF08808">
    <property type="entry name" value="RES"/>
    <property type="match status" value="1"/>
</dbReference>